<comment type="caution">
    <text evidence="1">The sequence shown here is derived from an EMBL/GenBank/DDBJ whole genome shotgun (WGS) entry which is preliminary data.</text>
</comment>
<proteinExistence type="predicted"/>
<keyword evidence="2" id="KW-1185">Reference proteome</keyword>
<evidence type="ECO:0000313" key="2">
    <source>
        <dbReference type="Proteomes" id="UP000629025"/>
    </source>
</evidence>
<protein>
    <submittedName>
        <fullName evidence="1">Uncharacterized protein</fullName>
    </submittedName>
</protein>
<dbReference type="Proteomes" id="UP000629025">
    <property type="component" value="Unassembled WGS sequence"/>
</dbReference>
<organism evidence="1 2">
    <name type="scientific">Marinobacterium zhoushanense</name>
    <dbReference type="NCBI Taxonomy" id="1679163"/>
    <lineage>
        <taxon>Bacteria</taxon>
        <taxon>Pseudomonadati</taxon>
        <taxon>Pseudomonadota</taxon>
        <taxon>Gammaproteobacteria</taxon>
        <taxon>Oceanospirillales</taxon>
        <taxon>Oceanospirillaceae</taxon>
        <taxon>Marinobacterium</taxon>
    </lineage>
</organism>
<evidence type="ECO:0000313" key="1">
    <source>
        <dbReference type="EMBL" id="GGB99755.1"/>
    </source>
</evidence>
<gene>
    <name evidence="1" type="ORF">GCM10011352_27470</name>
</gene>
<accession>A0ABQ1KLE5</accession>
<dbReference type="RefSeq" id="WP_188749266.1">
    <property type="nucleotide sequence ID" value="NZ_BMIJ01000005.1"/>
</dbReference>
<reference evidence="2" key="1">
    <citation type="journal article" date="2019" name="Int. J. Syst. Evol. Microbiol.">
        <title>The Global Catalogue of Microorganisms (GCM) 10K type strain sequencing project: providing services to taxonomists for standard genome sequencing and annotation.</title>
        <authorList>
            <consortium name="The Broad Institute Genomics Platform"/>
            <consortium name="The Broad Institute Genome Sequencing Center for Infectious Disease"/>
            <person name="Wu L."/>
            <person name="Ma J."/>
        </authorList>
    </citation>
    <scope>NUCLEOTIDE SEQUENCE [LARGE SCALE GENOMIC DNA]</scope>
    <source>
        <strain evidence="2">CGMCC 1.15341</strain>
    </source>
</reference>
<sequence>MRKLAIGFFLLVLLPALVVAGGYGFYWYQVKGYADHLVEQAAPFARVEYGAIYVDPRGEVGLDQVSITLNQDGTRIPLESIRLRSQDPLFFLDPQGRIESGDLPLQLGLVLKQAQIGLSSKLIKTLEEQVVQAEALSPASDVNPDALGCGDLQRIDVAALNEMGYKSLAIDLVLGMAIEPHNRRIRFNADADLAGFGQSSTNIELSVTGDSFAPAQMLAANPRLRRLEVSYQDAGYNARRNKFCAKAAGVDVDTYLAEHERLMRDWLLAQGVDLPELIWDLYSGMNRPRGRATLTMEPPGGLGAEVVAGLGAPTQLIDRLNISLALNDKPLVLDSINWNEVLVEPRQSKAVLPAKMARQPEVVEQGDTAAEPASVELQQGIEPEAETSDLEDVLRGLPKRDPKPEPKKYRAISVTQLADAKGLPVRVRTDLGNRFEGKVVDARNGTLKIEQRVDKGLIIYPLEFDQISSVEVYR</sequence>
<name>A0ABQ1KLE5_9GAMM</name>
<dbReference type="EMBL" id="BMIJ01000005">
    <property type="protein sequence ID" value="GGB99755.1"/>
    <property type="molecule type" value="Genomic_DNA"/>
</dbReference>